<feature type="domain" description="Adenosine deaminase" evidence="4">
    <location>
        <begin position="13"/>
        <end position="302"/>
    </location>
</feature>
<keyword evidence="3" id="KW-0472">Membrane</keyword>
<evidence type="ECO:0000256" key="3">
    <source>
        <dbReference type="SAM" id="Phobius"/>
    </source>
</evidence>
<dbReference type="SMART" id="SM00248">
    <property type="entry name" value="ANK"/>
    <property type="match status" value="12"/>
</dbReference>
<proteinExistence type="predicted"/>
<feature type="repeat" description="ANK" evidence="1">
    <location>
        <begin position="539"/>
        <end position="572"/>
    </location>
</feature>
<dbReference type="SUPFAM" id="SSF48403">
    <property type="entry name" value="Ankyrin repeat"/>
    <property type="match status" value="1"/>
</dbReference>
<feature type="region of interest" description="Disordered" evidence="2">
    <location>
        <begin position="1015"/>
        <end position="1078"/>
    </location>
</feature>
<protein>
    <recommendedName>
        <fullName evidence="4">Adenosine deaminase domain-containing protein</fullName>
    </recommendedName>
</protein>
<dbReference type="PROSITE" id="PS50088">
    <property type="entry name" value="ANK_REPEAT"/>
    <property type="match status" value="7"/>
</dbReference>
<keyword evidence="1" id="KW-0040">ANK repeat</keyword>
<dbReference type="InterPro" id="IPR032466">
    <property type="entry name" value="Metal_Hydrolase"/>
</dbReference>
<dbReference type="InterPro" id="IPR002110">
    <property type="entry name" value="Ankyrin_rpt"/>
</dbReference>
<keyword evidence="3" id="KW-1133">Transmembrane helix</keyword>
<evidence type="ECO:0000313" key="5">
    <source>
        <dbReference type="EMBL" id="KAK9415970.1"/>
    </source>
</evidence>
<dbReference type="PROSITE" id="PS50297">
    <property type="entry name" value="ANK_REP_REGION"/>
    <property type="match status" value="6"/>
</dbReference>
<feature type="transmembrane region" description="Helical" evidence="3">
    <location>
        <begin position="1361"/>
        <end position="1384"/>
    </location>
</feature>
<dbReference type="Pfam" id="PF12796">
    <property type="entry name" value="Ank_2"/>
    <property type="match status" value="2"/>
</dbReference>
<feature type="compositionally biased region" description="Basic and acidic residues" evidence="2">
    <location>
        <begin position="1023"/>
        <end position="1052"/>
    </location>
</feature>
<dbReference type="Gene3D" id="1.20.58.340">
    <property type="entry name" value="Magnesium transport protein CorA, transmembrane region"/>
    <property type="match status" value="1"/>
</dbReference>
<dbReference type="EMBL" id="JARVKF010000410">
    <property type="protein sequence ID" value="KAK9415970.1"/>
    <property type="molecule type" value="Genomic_DNA"/>
</dbReference>
<name>A0ABR2UMV3_9PEZI</name>
<gene>
    <name evidence="5" type="ORF">SUNI508_09930</name>
</gene>
<comment type="caution">
    <text evidence="5">The sequence shown here is derived from an EMBL/GenBank/DDBJ whole genome shotgun (WGS) entry which is preliminary data.</text>
</comment>
<feature type="repeat" description="ANK" evidence="1">
    <location>
        <begin position="300"/>
        <end position="332"/>
    </location>
</feature>
<accession>A0ABR2UMV3</accession>
<dbReference type="InterPro" id="IPR001365">
    <property type="entry name" value="A_deaminase_dom"/>
</dbReference>
<dbReference type="PANTHER" id="PTHR24133:SF40">
    <property type="entry name" value="ANKYRIN REPEAT DOMAIN 44"/>
    <property type="match status" value="1"/>
</dbReference>
<dbReference type="PANTHER" id="PTHR24133">
    <property type="entry name" value="ANKYRIN DOMAIN-CONTAINING"/>
    <property type="match status" value="1"/>
</dbReference>
<dbReference type="Proteomes" id="UP001408356">
    <property type="component" value="Unassembled WGS sequence"/>
</dbReference>
<feature type="compositionally biased region" description="Basic and acidic residues" evidence="2">
    <location>
        <begin position="1060"/>
        <end position="1078"/>
    </location>
</feature>
<feature type="repeat" description="ANK" evidence="1">
    <location>
        <begin position="402"/>
        <end position="434"/>
    </location>
</feature>
<evidence type="ECO:0000259" key="4">
    <source>
        <dbReference type="Pfam" id="PF00962"/>
    </source>
</evidence>
<dbReference type="InterPro" id="IPR052391">
    <property type="entry name" value="E3_Ligase-Neurotoxin"/>
</dbReference>
<evidence type="ECO:0000256" key="2">
    <source>
        <dbReference type="SAM" id="MobiDB-lite"/>
    </source>
</evidence>
<dbReference type="SUPFAM" id="SSF51556">
    <property type="entry name" value="Metallo-dependent hydrolases"/>
    <property type="match status" value="1"/>
</dbReference>
<dbReference type="Pfam" id="PF00962">
    <property type="entry name" value="A_deaminase"/>
    <property type="match status" value="1"/>
</dbReference>
<feature type="repeat" description="ANK" evidence="1">
    <location>
        <begin position="505"/>
        <end position="538"/>
    </location>
</feature>
<feature type="compositionally biased region" description="Basic and acidic residues" evidence="2">
    <location>
        <begin position="1217"/>
        <end position="1235"/>
    </location>
</feature>
<feature type="region of interest" description="Disordered" evidence="2">
    <location>
        <begin position="698"/>
        <end position="725"/>
    </location>
</feature>
<evidence type="ECO:0000256" key="1">
    <source>
        <dbReference type="PROSITE-ProRule" id="PRU00023"/>
    </source>
</evidence>
<feature type="repeat" description="ANK" evidence="1">
    <location>
        <begin position="435"/>
        <end position="467"/>
    </location>
</feature>
<dbReference type="InterPro" id="IPR036770">
    <property type="entry name" value="Ankyrin_rpt-contain_sf"/>
</dbReference>
<feature type="repeat" description="ANK" evidence="1">
    <location>
        <begin position="641"/>
        <end position="673"/>
    </location>
</feature>
<keyword evidence="3" id="KW-0812">Transmembrane</keyword>
<dbReference type="Gene3D" id="3.20.20.140">
    <property type="entry name" value="Metal-dependent hydrolases"/>
    <property type="match status" value="1"/>
</dbReference>
<dbReference type="Pfam" id="PF13637">
    <property type="entry name" value="Ank_4"/>
    <property type="match status" value="2"/>
</dbReference>
<keyword evidence="6" id="KW-1185">Reference proteome</keyword>
<sequence>MTQTKREWLRGLPKAELHLHLEGTVTPETLVVLSERHDSTPLTLEEVRALYAYDDFAHFLHVFRLVLDRLQTPEDYALISKEMMRNLHQQGVVHAEVYIAWGNILKRKTHLKVADVMAAIEDARLEVERELGGPSVLWIADAARQWGAEETGRVFRLAAELKQRFPTVVGVGIGGDEVAGPIEWFHDLYIEAKKAGLRLTAHAGEATGPVKGPLEMRAALAMGVERIGHGLAAQHDDELMAILAKRQTPIEINVTSNVFTGCCPSIEDHPLPKYLSRGLLCTLNSDDPTMFGSACLDEYVLQTALHLACGNGHYGIVDVLLKEGADVEVPGADGWTPLMYAAFEGKSGRIVRRLLGYQDQPNIDARDHYGNTAQILASCGNNLEVIRALLDRKAGLNLLALGEPTALTAACQYSTAEVVLELLKAGADVNAQDNDGDTPVILAARYGNAEMMEYLLRYSPDLHKVRKNRRTALHEVMQNTNRSERYKIVEMLLETGFQVNCRDNNEKTPLHMAVEERASDIVLELLKTTGIDFNAQDDGYQTPLHLASEAGHPDMVEALLGQTGIDLNVRGLWEQTPLHRAIYRHQAVVAEKLLGMSGIDFNAQDDLYQTALHIASEWGDLRTVEDLLDKPEVQLNIQDYMGLTELHLACLHGHIDVATKLFEKGAKSRVIGGGKHQSAWFQFVKYLFSSKGRAGLEITSDSGDSSEADHTTDPGDSSAAEHTSESEINLLTVSQAEIKSILRHADVEELASATEFAKSDDHLKSLATAMETPLAKFKEHKLVRLAKEADAHDEIIMILKENTNFDPLPNTSLQWAAYHGHHVVVWWLLKNSMPDKAAEDDRVKAKIIAEKRRDDKANNQRKALEDQEYVRKVNAIGAPDKAQPKRISKFQKGESEVKKSRFNSFELTVDMLADAPPVEGAYADSYDKPFDYSQLKYEDINIYRATIVNFYQRNGRVDLLRRSRSVNDVIYEAMGKPEVDAGSGQAYLKDKSAPKWDWLALIDLVQRSWHELPTDASPAKFMKPKETTQKRRRNTDQEEDQRMQRQARREGDYAGSPTAETKEPKYRQSDARDFDSQEVLKRDQNAPNNYMDNHGAGANSLSVHKSGICPTSHSVIAIRENESDKAESVEHLDSRRGYERLMDSYERIIHGSRSLDQFYYSSLKDMASRDQNQVVTRSFLKRQNGDGVSHKDPKWPYLAVDQLWLWAAEEKIVSESFKNKDESEKKKTQDTKEEQSQFIRKRKRKRRNFEPLNTEVGRKQETKNWTSISKAADLLDEVKDILDELTILKALVTQQETVWEDLMGQDSEPENARGPIYVLRDIEEMISMADRILGSVNDILGLEQNGINIDQANESARQGTILMAFIIITVVFTPLPFLTSLFALNVTVFQHNSAGEIEYEPGWIFPIM</sequence>
<organism evidence="5 6">
    <name type="scientific">Seiridium unicorne</name>
    <dbReference type="NCBI Taxonomy" id="138068"/>
    <lineage>
        <taxon>Eukaryota</taxon>
        <taxon>Fungi</taxon>
        <taxon>Dikarya</taxon>
        <taxon>Ascomycota</taxon>
        <taxon>Pezizomycotina</taxon>
        <taxon>Sordariomycetes</taxon>
        <taxon>Xylariomycetidae</taxon>
        <taxon>Amphisphaeriales</taxon>
        <taxon>Sporocadaceae</taxon>
        <taxon>Seiridium</taxon>
    </lineage>
</organism>
<dbReference type="Gene3D" id="1.25.40.20">
    <property type="entry name" value="Ankyrin repeat-containing domain"/>
    <property type="match status" value="4"/>
</dbReference>
<feature type="repeat" description="ANK" evidence="1">
    <location>
        <begin position="468"/>
        <end position="504"/>
    </location>
</feature>
<feature type="region of interest" description="Disordered" evidence="2">
    <location>
        <begin position="1217"/>
        <end position="1244"/>
    </location>
</feature>
<evidence type="ECO:0000313" key="6">
    <source>
        <dbReference type="Proteomes" id="UP001408356"/>
    </source>
</evidence>
<reference evidence="5 6" key="1">
    <citation type="journal article" date="2024" name="J. Plant Pathol.">
        <title>Sequence and assembly of the genome of Seiridium unicorne, isolate CBS 538.82, causal agent of cypress canker disease.</title>
        <authorList>
            <person name="Scali E."/>
            <person name="Rocca G.D."/>
            <person name="Danti R."/>
            <person name="Garbelotto M."/>
            <person name="Barberini S."/>
            <person name="Baroncelli R."/>
            <person name="Emiliani G."/>
        </authorList>
    </citation>
    <scope>NUCLEOTIDE SEQUENCE [LARGE SCALE GENOMIC DNA]</scope>
    <source>
        <strain evidence="5 6">BM-138-508</strain>
    </source>
</reference>